<dbReference type="Proteomes" id="UP000246099">
    <property type="component" value="Chromosome"/>
</dbReference>
<evidence type="ECO:0000256" key="2">
    <source>
        <dbReference type="SAM" id="Phobius"/>
    </source>
</evidence>
<proteinExistence type="predicted"/>
<dbReference type="InterPro" id="IPR011990">
    <property type="entry name" value="TPR-like_helical_dom_sf"/>
</dbReference>
<feature type="region of interest" description="Disordered" evidence="1">
    <location>
        <begin position="37"/>
        <end position="56"/>
    </location>
</feature>
<keyword evidence="2" id="KW-0472">Membrane</keyword>
<keyword evidence="2" id="KW-1133">Transmembrane helix</keyword>
<feature type="transmembrane region" description="Helical" evidence="2">
    <location>
        <begin position="70"/>
        <end position="90"/>
    </location>
</feature>
<dbReference type="EMBL" id="CP029600">
    <property type="protein sequence ID" value="AWO00777.1"/>
    <property type="molecule type" value="Genomic_DNA"/>
</dbReference>
<organism evidence="3 4">
    <name type="scientific">Chitinophaga alhagiae</name>
    <dbReference type="NCBI Taxonomy" id="2203219"/>
    <lineage>
        <taxon>Bacteria</taxon>
        <taxon>Pseudomonadati</taxon>
        <taxon>Bacteroidota</taxon>
        <taxon>Chitinophagia</taxon>
        <taxon>Chitinophagales</taxon>
        <taxon>Chitinophagaceae</taxon>
        <taxon>Chitinophaga</taxon>
    </lineage>
</organism>
<reference evidence="3 4" key="1">
    <citation type="submission" date="2018-05" db="EMBL/GenBank/DDBJ databases">
        <title>Chitinophaga sp. nov., isolated from rhizosphere soil of Alhagi.</title>
        <authorList>
            <person name="Liu Y."/>
        </authorList>
    </citation>
    <scope>NUCLEOTIDE SEQUENCE [LARGE SCALE GENOMIC DNA]</scope>
    <source>
        <strain evidence="3 4">T22</strain>
    </source>
</reference>
<evidence type="ECO:0008006" key="5">
    <source>
        <dbReference type="Google" id="ProtNLM"/>
    </source>
</evidence>
<name>A0ABM6W9Y8_9BACT</name>
<keyword evidence="2" id="KW-0812">Transmembrane</keyword>
<evidence type="ECO:0000256" key="1">
    <source>
        <dbReference type="SAM" id="MobiDB-lite"/>
    </source>
</evidence>
<gene>
    <name evidence="3" type="ORF">DLD77_03215</name>
</gene>
<accession>A0ABM6W9Y8</accession>
<dbReference type="RefSeq" id="WP_119076577.1">
    <property type="nucleotide sequence ID" value="NZ_CP029600.1"/>
</dbReference>
<protein>
    <recommendedName>
        <fullName evidence="5">Tetratricopeptide repeat protein</fullName>
    </recommendedName>
</protein>
<evidence type="ECO:0000313" key="3">
    <source>
        <dbReference type="EMBL" id="AWO00777.1"/>
    </source>
</evidence>
<sequence>MDIHDLELIDRYLSGDMSLAARQAFEDRLRMEPGLQEELRRRTDSPSTVPVPAQDGDGAMFRARSGVVKLQRFSIAVVSLAIIAALLLFLGPWKRDLSMQYASEAMMTPVERGEEPDSIMEQAALQFNHRHYPAAISSLNAALEQRPHDPYARLYRGLSYLESNQPALSRPDLEIIYNGPSDFKYDGAFYTALSYLKQRNRKTCREWLLKIPEGADNYRRAQQLLKEL</sequence>
<dbReference type="SUPFAM" id="SSF48452">
    <property type="entry name" value="TPR-like"/>
    <property type="match status" value="1"/>
</dbReference>
<keyword evidence="4" id="KW-1185">Reference proteome</keyword>
<evidence type="ECO:0000313" key="4">
    <source>
        <dbReference type="Proteomes" id="UP000246099"/>
    </source>
</evidence>
<dbReference type="Gene3D" id="1.25.40.10">
    <property type="entry name" value="Tetratricopeptide repeat domain"/>
    <property type="match status" value="1"/>
</dbReference>